<keyword evidence="2" id="KW-1185">Reference proteome</keyword>
<dbReference type="Gene3D" id="3.20.20.140">
    <property type="entry name" value="Metal-dependent hydrolases"/>
    <property type="match status" value="1"/>
</dbReference>
<dbReference type="SUPFAM" id="SSF51556">
    <property type="entry name" value="Metallo-dependent hydrolases"/>
    <property type="match status" value="1"/>
</dbReference>
<name>A0A372FRJ9_9ACTN</name>
<evidence type="ECO:0000313" key="1">
    <source>
        <dbReference type="EMBL" id="RFS41051.1"/>
    </source>
</evidence>
<gene>
    <name evidence="1" type="ORF">D0Q02_29545</name>
</gene>
<dbReference type="InterPro" id="IPR032466">
    <property type="entry name" value="Metal_Hydrolase"/>
</dbReference>
<proteinExistence type="predicted"/>
<dbReference type="EMBL" id="QVFU01000083">
    <property type="protein sequence ID" value="RFS41051.1"/>
    <property type="molecule type" value="Genomic_DNA"/>
</dbReference>
<dbReference type="RefSeq" id="WP_117231213.1">
    <property type="nucleotide sequence ID" value="NZ_CP061725.1"/>
</dbReference>
<dbReference type="PANTHER" id="PTHR46124">
    <property type="entry name" value="D-AMINOACYL-TRNA DEACYLASE"/>
    <property type="match status" value="1"/>
</dbReference>
<dbReference type="OrthoDB" id="9810005at2"/>
<evidence type="ECO:0000313" key="2">
    <source>
        <dbReference type="Proteomes" id="UP000262621"/>
    </source>
</evidence>
<protein>
    <submittedName>
        <fullName evidence="1">TatD family deoxyribonuclease</fullName>
    </submittedName>
</protein>
<dbReference type="PANTHER" id="PTHR46124:SF2">
    <property type="entry name" value="D-AMINOACYL-TRNA DEACYLASE"/>
    <property type="match status" value="1"/>
</dbReference>
<accession>A0A372FRJ9</accession>
<sequence>MTRPPTSPNNQDQQRWRCANSRRDSNQAKAAGVHVVAVTEDPGRFRLLRTRLGRRDGIHLGIGLHPLRVTTHYRRDLDRLSRLLPDADWVGEVGLDFSKAGAATKALQMEAFEALLAIDAVLRKPITVHSRGAERDTVTRLLQTNVVAVLHWYTGSIAVAEQAVTGGLWFSVNPAMIRSSRAGGLLRTIPPRHVVLETDGPYARCAGRPAHPADLPAVAEHLAGVWGLPRGAALAQIASNQQRLAAMLRPESP</sequence>
<dbReference type="AlphaFoldDB" id="A0A372FRJ9"/>
<dbReference type="Pfam" id="PF01026">
    <property type="entry name" value="TatD_DNase"/>
    <property type="match status" value="1"/>
</dbReference>
<comment type="caution">
    <text evidence="1">The sequence shown here is derived from an EMBL/GenBank/DDBJ whole genome shotgun (WGS) entry which is preliminary data.</text>
</comment>
<dbReference type="GO" id="GO:0016788">
    <property type="term" value="F:hydrolase activity, acting on ester bonds"/>
    <property type="evidence" value="ECO:0007669"/>
    <property type="project" value="InterPro"/>
</dbReference>
<reference evidence="1 2" key="1">
    <citation type="submission" date="2018-08" db="EMBL/GenBank/DDBJ databases">
        <title>Verrucosispora craniellae sp. nov., isolated from a marine sponge in the South China Sea.</title>
        <authorList>
            <person name="Li L."/>
            <person name="Lin H.W."/>
        </authorList>
    </citation>
    <scope>NUCLEOTIDE SEQUENCE [LARGE SCALE GENOMIC DNA]</scope>
    <source>
        <strain evidence="1 2">LHW63014</strain>
    </source>
</reference>
<dbReference type="Proteomes" id="UP000262621">
    <property type="component" value="Unassembled WGS sequence"/>
</dbReference>
<dbReference type="InterPro" id="IPR001130">
    <property type="entry name" value="TatD-like"/>
</dbReference>
<organism evidence="1 2">
    <name type="scientific">Micromonospora craniellae</name>
    <dbReference type="NCBI Taxonomy" id="2294034"/>
    <lineage>
        <taxon>Bacteria</taxon>
        <taxon>Bacillati</taxon>
        <taxon>Actinomycetota</taxon>
        <taxon>Actinomycetes</taxon>
        <taxon>Micromonosporales</taxon>
        <taxon>Micromonosporaceae</taxon>
        <taxon>Micromonospora</taxon>
    </lineage>
</organism>